<dbReference type="Proteomes" id="UP000054350">
    <property type="component" value="Unassembled WGS sequence"/>
</dbReference>
<proteinExistence type="predicted"/>
<evidence type="ECO:0000313" key="2">
    <source>
        <dbReference type="EMBL" id="KNE68999.1"/>
    </source>
</evidence>
<reference evidence="3" key="2">
    <citation type="submission" date="2009-11" db="EMBL/GenBank/DDBJ databases">
        <title>The Genome Sequence of Allomyces macrogynus strain ATCC 38327.</title>
        <authorList>
            <consortium name="The Broad Institute Genome Sequencing Platform"/>
            <person name="Russ C."/>
            <person name="Cuomo C."/>
            <person name="Shea T."/>
            <person name="Young S.K."/>
            <person name="Zeng Q."/>
            <person name="Koehrsen M."/>
            <person name="Haas B."/>
            <person name="Borodovsky M."/>
            <person name="Guigo R."/>
            <person name="Alvarado L."/>
            <person name="Berlin A."/>
            <person name="Borenstein D."/>
            <person name="Chen Z."/>
            <person name="Engels R."/>
            <person name="Freedman E."/>
            <person name="Gellesch M."/>
            <person name="Goldberg J."/>
            <person name="Griggs A."/>
            <person name="Gujja S."/>
            <person name="Heiman D."/>
            <person name="Hepburn T."/>
            <person name="Howarth C."/>
            <person name="Jen D."/>
            <person name="Larson L."/>
            <person name="Lewis B."/>
            <person name="Mehta T."/>
            <person name="Park D."/>
            <person name="Pearson M."/>
            <person name="Roberts A."/>
            <person name="Saif S."/>
            <person name="Shenoy N."/>
            <person name="Sisk P."/>
            <person name="Stolte C."/>
            <person name="Sykes S."/>
            <person name="Walk T."/>
            <person name="White J."/>
            <person name="Yandava C."/>
            <person name="Burger G."/>
            <person name="Gray M.W."/>
            <person name="Holland P.W.H."/>
            <person name="King N."/>
            <person name="Lang F.B.F."/>
            <person name="Roger A.J."/>
            <person name="Ruiz-Trillo I."/>
            <person name="Lander E."/>
            <person name="Nusbaum C."/>
        </authorList>
    </citation>
    <scope>NUCLEOTIDE SEQUENCE [LARGE SCALE GENOMIC DNA]</scope>
    <source>
        <strain evidence="3">ATCC 38327</strain>
    </source>
</reference>
<keyword evidence="1" id="KW-0732">Signal</keyword>
<sequence length="337" mass="33952">MARSTRFSPLLAVFVLLALASAACAADTTTVAGTVTSAAGSAATATPAAGTTTTATAGSDKCMSALSTAMTNQCISGVLSDLDKASTANNTDALYAGLKTAVTNVCVDTCRQPVRDAVSGLMSGCQTMIAAQLVQTVSTPGSNMTIPAGSEPLIASVATDLFNFAQDAICLKNPNDKTQLCTVQLLDTLAQYKVLVAVPNINALMMPGSNASTAATLTPSMNATALAAIPKEKLCTPCTQTVVQQTVLYLNQKLAPIAKTMGEQTAAEVAAEADGIIKQANTLCGANWVGKDGTLTLGTNQTSTKTDAKGSGAAQQVVFSGATGAVIGAAAWLAMLV</sequence>
<protein>
    <submittedName>
        <fullName evidence="2">Uncharacterized protein</fullName>
    </submittedName>
</protein>
<organism evidence="2 3">
    <name type="scientific">Allomyces macrogynus (strain ATCC 38327)</name>
    <name type="common">Allomyces javanicus var. macrogynus</name>
    <dbReference type="NCBI Taxonomy" id="578462"/>
    <lineage>
        <taxon>Eukaryota</taxon>
        <taxon>Fungi</taxon>
        <taxon>Fungi incertae sedis</taxon>
        <taxon>Blastocladiomycota</taxon>
        <taxon>Blastocladiomycetes</taxon>
        <taxon>Blastocladiales</taxon>
        <taxon>Blastocladiaceae</taxon>
        <taxon>Allomyces</taxon>
    </lineage>
</organism>
<reference evidence="2 3" key="1">
    <citation type="submission" date="2009-11" db="EMBL/GenBank/DDBJ databases">
        <title>Annotation of Allomyces macrogynus ATCC 38327.</title>
        <authorList>
            <consortium name="The Broad Institute Genome Sequencing Platform"/>
            <person name="Russ C."/>
            <person name="Cuomo C."/>
            <person name="Burger G."/>
            <person name="Gray M.W."/>
            <person name="Holland P.W.H."/>
            <person name="King N."/>
            <person name="Lang F.B.F."/>
            <person name="Roger A.J."/>
            <person name="Ruiz-Trillo I."/>
            <person name="Young S.K."/>
            <person name="Zeng Q."/>
            <person name="Gargeya S."/>
            <person name="Fitzgerald M."/>
            <person name="Haas B."/>
            <person name="Abouelleil A."/>
            <person name="Alvarado L."/>
            <person name="Arachchi H.M."/>
            <person name="Berlin A."/>
            <person name="Chapman S.B."/>
            <person name="Gearin G."/>
            <person name="Goldberg J."/>
            <person name="Griggs A."/>
            <person name="Gujja S."/>
            <person name="Hansen M."/>
            <person name="Heiman D."/>
            <person name="Howarth C."/>
            <person name="Larimer J."/>
            <person name="Lui A."/>
            <person name="MacDonald P.J.P."/>
            <person name="McCowen C."/>
            <person name="Montmayeur A."/>
            <person name="Murphy C."/>
            <person name="Neiman D."/>
            <person name="Pearson M."/>
            <person name="Priest M."/>
            <person name="Roberts A."/>
            <person name="Saif S."/>
            <person name="Shea T."/>
            <person name="Sisk P."/>
            <person name="Stolte C."/>
            <person name="Sykes S."/>
            <person name="Wortman J."/>
            <person name="Nusbaum C."/>
            <person name="Birren B."/>
        </authorList>
    </citation>
    <scope>NUCLEOTIDE SEQUENCE [LARGE SCALE GENOMIC DNA]</scope>
    <source>
        <strain evidence="2 3">ATCC 38327</strain>
    </source>
</reference>
<dbReference type="OrthoDB" id="5568946at2759"/>
<dbReference type="VEuPathDB" id="FungiDB:AMAG_13874"/>
<feature type="chain" id="PRO_5005548332" evidence="1">
    <location>
        <begin position="26"/>
        <end position="337"/>
    </location>
</feature>
<accession>A0A0L0T356</accession>
<feature type="signal peptide" evidence="1">
    <location>
        <begin position="1"/>
        <end position="25"/>
    </location>
</feature>
<dbReference type="EMBL" id="GG745359">
    <property type="protein sequence ID" value="KNE68999.1"/>
    <property type="molecule type" value="Genomic_DNA"/>
</dbReference>
<gene>
    <name evidence="2" type="ORF">AMAG_13874</name>
</gene>
<dbReference type="PROSITE" id="PS51257">
    <property type="entry name" value="PROKAR_LIPOPROTEIN"/>
    <property type="match status" value="1"/>
</dbReference>
<evidence type="ECO:0000313" key="3">
    <source>
        <dbReference type="Proteomes" id="UP000054350"/>
    </source>
</evidence>
<name>A0A0L0T356_ALLM3</name>
<dbReference type="AlphaFoldDB" id="A0A0L0T356"/>
<keyword evidence="3" id="KW-1185">Reference proteome</keyword>
<evidence type="ECO:0000256" key="1">
    <source>
        <dbReference type="SAM" id="SignalP"/>
    </source>
</evidence>